<dbReference type="eggNOG" id="KOG4660">
    <property type="taxonomic scope" value="Eukaryota"/>
</dbReference>
<organism evidence="5 6">
    <name type="scientific">Ricinus communis</name>
    <name type="common">Castor bean</name>
    <dbReference type="NCBI Taxonomy" id="3988"/>
    <lineage>
        <taxon>Eukaryota</taxon>
        <taxon>Viridiplantae</taxon>
        <taxon>Streptophyta</taxon>
        <taxon>Embryophyta</taxon>
        <taxon>Tracheophyta</taxon>
        <taxon>Spermatophyta</taxon>
        <taxon>Magnoliopsida</taxon>
        <taxon>eudicotyledons</taxon>
        <taxon>Gunneridae</taxon>
        <taxon>Pentapetalae</taxon>
        <taxon>rosids</taxon>
        <taxon>fabids</taxon>
        <taxon>Malpighiales</taxon>
        <taxon>Euphorbiaceae</taxon>
        <taxon>Acalyphoideae</taxon>
        <taxon>Acalypheae</taxon>
        <taxon>Ricinus</taxon>
    </lineage>
</organism>
<dbReference type="GO" id="GO:0003723">
    <property type="term" value="F:RNA binding"/>
    <property type="evidence" value="ECO:0000318"/>
    <property type="project" value="GO_Central"/>
</dbReference>
<dbReference type="PANTHER" id="PTHR23189">
    <property type="entry name" value="RNA RECOGNITION MOTIF-CONTAINING"/>
    <property type="match status" value="1"/>
</dbReference>
<name>B9RHB5_RICCO</name>
<dbReference type="STRING" id="3988.B9RHB5"/>
<accession>B9RHB5</accession>
<dbReference type="Gene3D" id="3.30.70.330">
    <property type="match status" value="1"/>
</dbReference>
<proteinExistence type="predicted"/>
<evidence type="ECO:0000256" key="1">
    <source>
        <dbReference type="ARBA" id="ARBA00022884"/>
    </source>
</evidence>
<dbReference type="EMBL" id="EQ973778">
    <property type="protein sequence ID" value="EEF49477.1"/>
    <property type="molecule type" value="Genomic_DNA"/>
</dbReference>
<keyword evidence="6" id="KW-1185">Reference proteome</keyword>
<gene>
    <name evidence="5" type="ORF">RCOM_1449530</name>
</gene>
<evidence type="ECO:0000256" key="2">
    <source>
        <dbReference type="PROSITE-ProRule" id="PRU00176"/>
    </source>
</evidence>
<sequence>MAAMAAQSNRSLNPSAPEFFPKCYPKNETNPSVLSQNYDHLLVPAATEPSHPSVGLTQTQRETEDQTQLVHEPKEVIGMVTGEVSPRGVKKGVFENRRSRSGGHGNGREKGFHENQRFKKEWKAKHDDGDGNCKGQDFSTSRRHAKSRFGVCRQKHPVVSIHPENTTVMIRNIPNRYTRELLMEFLDYHCMLENEKAKESHNNETSAFDFLYLPMDFEKKANKGYAFVNFTEPRAAWKFHLAMDNQGWSLFQSGKTCEIASARLQGKEELIRHFQSSTFKCETDSYLPVCFSPPRDGSKATVKQMIIGRRIG</sequence>
<dbReference type="PROSITE" id="PS50102">
    <property type="entry name" value="RRM"/>
    <property type="match status" value="1"/>
</dbReference>
<feature type="compositionally biased region" description="Polar residues" evidence="3">
    <location>
        <begin position="1"/>
        <end position="14"/>
    </location>
</feature>
<dbReference type="AlphaFoldDB" id="B9RHB5"/>
<dbReference type="GO" id="GO:1990904">
    <property type="term" value="C:ribonucleoprotein complex"/>
    <property type="evidence" value="ECO:0000318"/>
    <property type="project" value="GO_Central"/>
</dbReference>
<feature type="compositionally biased region" description="Basic and acidic residues" evidence="3">
    <location>
        <begin position="106"/>
        <end position="115"/>
    </location>
</feature>
<feature type="region of interest" description="Disordered" evidence="3">
    <location>
        <begin position="93"/>
        <end position="115"/>
    </location>
</feature>
<dbReference type="InterPro" id="IPR007201">
    <property type="entry name" value="Mei2-like_Rrm_C"/>
</dbReference>
<evidence type="ECO:0000256" key="3">
    <source>
        <dbReference type="SAM" id="MobiDB-lite"/>
    </source>
</evidence>
<reference evidence="6" key="1">
    <citation type="journal article" date="2010" name="Nat. Biotechnol.">
        <title>Draft genome sequence of the oilseed species Ricinus communis.</title>
        <authorList>
            <person name="Chan A.P."/>
            <person name="Crabtree J."/>
            <person name="Zhao Q."/>
            <person name="Lorenzi H."/>
            <person name="Orvis J."/>
            <person name="Puiu D."/>
            <person name="Melake-Berhan A."/>
            <person name="Jones K.M."/>
            <person name="Redman J."/>
            <person name="Chen G."/>
            <person name="Cahoon E.B."/>
            <person name="Gedil M."/>
            <person name="Stanke M."/>
            <person name="Haas B.J."/>
            <person name="Wortman J.R."/>
            <person name="Fraser-Liggett C.M."/>
            <person name="Ravel J."/>
            <person name="Rabinowicz P.D."/>
        </authorList>
    </citation>
    <scope>NUCLEOTIDE SEQUENCE [LARGE SCALE GENOMIC DNA]</scope>
    <source>
        <strain evidence="6">cv. Hale</strain>
    </source>
</reference>
<protein>
    <recommendedName>
        <fullName evidence="4">RRM domain-containing protein</fullName>
    </recommendedName>
</protein>
<dbReference type="InterPro" id="IPR000504">
    <property type="entry name" value="RRM_dom"/>
</dbReference>
<dbReference type="InParanoid" id="B9RHB5"/>
<dbReference type="InterPro" id="IPR035979">
    <property type="entry name" value="RBD_domain_sf"/>
</dbReference>
<evidence type="ECO:0000313" key="6">
    <source>
        <dbReference type="Proteomes" id="UP000008311"/>
    </source>
</evidence>
<evidence type="ECO:0000313" key="5">
    <source>
        <dbReference type="EMBL" id="EEF49477.1"/>
    </source>
</evidence>
<dbReference type="Proteomes" id="UP000008311">
    <property type="component" value="Unassembled WGS sequence"/>
</dbReference>
<dbReference type="InterPro" id="IPR012677">
    <property type="entry name" value="Nucleotide-bd_a/b_plait_sf"/>
</dbReference>
<keyword evidence="1 2" id="KW-0694">RNA-binding</keyword>
<feature type="domain" description="RRM" evidence="4">
    <location>
        <begin position="166"/>
        <end position="264"/>
    </location>
</feature>
<evidence type="ECO:0000259" key="4">
    <source>
        <dbReference type="PROSITE" id="PS50102"/>
    </source>
</evidence>
<feature type="region of interest" description="Disordered" evidence="3">
    <location>
        <begin position="1"/>
        <end position="20"/>
    </location>
</feature>
<dbReference type="SUPFAM" id="SSF54928">
    <property type="entry name" value="RNA-binding domain, RBD"/>
    <property type="match status" value="1"/>
</dbReference>
<dbReference type="Pfam" id="PF04059">
    <property type="entry name" value="RRM_2"/>
    <property type="match status" value="1"/>
</dbReference>
<feature type="region of interest" description="Disordered" evidence="3">
    <location>
        <begin position="46"/>
        <end position="68"/>
    </location>
</feature>